<dbReference type="InterPro" id="IPR035965">
    <property type="entry name" value="PAS-like_dom_sf"/>
</dbReference>
<dbReference type="InterPro" id="IPR052155">
    <property type="entry name" value="Biofilm_reg_signaling"/>
</dbReference>
<dbReference type="NCBIfam" id="TIGR00254">
    <property type="entry name" value="GGDEF"/>
    <property type="match status" value="1"/>
</dbReference>
<evidence type="ECO:0000259" key="2">
    <source>
        <dbReference type="PROSITE" id="PS50113"/>
    </source>
</evidence>
<keyword evidence="1" id="KW-0472">Membrane</keyword>
<dbReference type="InterPro" id="IPR013656">
    <property type="entry name" value="PAS_4"/>
</dbReference>
<feature type="domain" description="GGDEF" evidence="4">
    <location>
        <begin position="380"/>
        <end position="513"/>
    </location>
</feature>
<dbReference type="PANTHER" id="PTHR44757:SF2">
    <property type="entry name" value="BIOFILM ARCHITECTURE MAINTENANCE PROTEIN MBAA"/>
    <property type="match status" value="1"/>
</dbReference>
<dbReference type="InterPro" id="IPR035919">
    <property type="entry name" value="EAL_sf"/>
</dbReference>
<dbReference type="Pfam" id="PF00990">
    <property type="entry name" value="GGDEF"/>
    <property type="match status" value="1"/>
</dbReference>
<keyword evidence="1" id="KW-0812">Transmembrane</keyword>
<organism evidence="5 6">
    <name type="scientific">Sphingobium fluviale</name>
    <dbReference type="NCBI Taxonomy" id="2506423"/>
    <lineage>
        <taxon>Bacteria</taxon>
        <taxon>Pseudomonadati</taxon>
        <taxon>Pseudomonadota</taxon>
        <taxon>Alphaproteobacteria</taxon>
        <taxon>Sphingomonadales</taxon>
        <taxon>Sphingomonadaceae</taxon>
        <taxon>Sphingobium</taxon>
    </lineage>
</organism>
<dbReference type="InterPro" id="IPR000160">
    <property type="entry name" value="GGDEF_dom"/>
</dbReference>
<dbReference type="CDD" id="cd01949">
    <property type="entry name" value="GGDEF"/>
    <property type="match status" value="1"/>
</dbReference>
<dbReference type="Pfam" id="PF07238">
    <property type="entry name" value="PilZ"/>
    <property type="match status" value="1"/>
</dbReference>
<dbReference type="EMBL" id="SBKP01000019">
    <property type="protein sequence ID" value="RXR25580.1"/>
    <property type="molecule type" value="Genomic_DNA"/>
</dbReference>
<dbReference type="PROSITE" id="PS50887">
    <property type="entry name" value="GGDEF"/>
    <property type="match status" value="1"/>
</dbReference>
<evidence type="ECO:0000313" key="6">
    <source>
        <dbReference type="Proteomes" id="UP000290958"/>
    </source>
</evidence>
<dbReference type="NCBIfam" id="TIGR00229">
    <property type="entry name" value="sensory_box"/>
    <property type="match status" value="1"/>
</dbReference>
<feature type="transmembrane region" description="Helical" evidence="1">
    <location>
        <begin position="48"/>
        <end position="69"/>
    </location>
</feature>
<dbReference type="InterPro" id="IPR009875">
    <property type="entry name" value="PilZ_domain"/>
</dbReference>
<dbReference type="InterPro" id="IPR000014">
    <property type="entry name" value="PAS"/>
</dbReference>
<dbReference type="Proteomes" id="UP000290958">
    <property type="component" value="Unassembled WGS sequence"/>
</dbReference>
<comment type="caution">
    <text evidence="5">The sequence shown here is derived from an EMBL/GenBank/DDBJ whole genome shotgun (WGS) entry which is preliminary data.</text>
</comment>
<name>A0A4Q1KGE8_9SPHN</name>
<dbReference type="Gene3D" id="3.20.20.450">
    <property type="entry name" value="EAL domain"/>
    <property type="match status" value="1"/>
</dbReference>
<feature type="domain" description="PAC" evidence="2">
    <location>
        <begin position="295"/>
        <end position="348"/>
    </location>
</feature>
<dbReference type="CDD" id="cd01948">
    <property type="entry name" value="EAL"/>
    <property type="match status" value="1"/>
</dbReference>
<dbReference type="Gene3D" id="3.30.450.20">
    <property type="entry name" value="PAS domain"/>
    <property type="match status" value="1"/>
</dbReference>
<feature type="transmembrane region" description="Helical" evidence="1">
    <location>
        <begin position="107"/>
        <end position="127"/>
    </location>
</feature>
<dbReference type="AlphaFoldDB" id="A0A4Q1KGE8"/>
<dbReference type="InterPro" id="IPR029787">
    <property type="entry name" value="Nucleotide_cyclase"/>
</dbReference>
<dbReference type="CDD" id="cd00130">
    <property type="entry name" value="PAS"/>
    <property type="match status" value="1"/>
</dbReference>
<feature type="transmembrane region" description="Helical" evidence="1">
    <location>
        <begin position="147"/>
        <end position="172"/>
    </location>
</feature>
<evidence type="ECO:0000259" key="3">
    <source>
        <dbReference type="PROSITE" id="PS50883"/>
    </source>
</evidence>
<dbReference type="SUPFAM" id="SSF141371">
    <property type="entry name" value="PilZ domain-like"/>
    <property type="match status" value="1"/>
</dbReference>
<evidence type="ECO:0000256" key="1">
    <source>
        <dbReference type="SAM" id="Phobius"/>
    </source>
</evidence>
<dbReference type="OrthoDB" id="9814202at2"/>
<dbReference type="SUPFAM" id="SSF141868">
    <property type="entry name" value="EAL domain-like"/>
    <property type="match status" value="1"/>
</dbReference>
<sequence length="875" mass="94386">MTIARTRIKHSDTNIDSPAILASLGLADNADGTSPEWAMQGMRAVSRAWPLFIMAQICIIVGAGRTALVGNMGELSQLVPLGLAMLCSLCLWLLPGGRLAIRLKPQYQMWLICALSFATALLTGLWFNALPKQIPGGLFTPFAGQVTLALIALSIFGHVRAPGFVYCVGLALCTLSLSMPGRDILIGVLLLAVGGSMVLQARYESARRYSEQANTKRNQRAEMLLHDYEESGRGWFWETDRSGALAYISPTLERSLGAEKGALIGRKLTDLVNMGAADEHEGNRTLGYHLSSRSSFSDVAVRAATQGDERWWALSGHPAVNEFGQFQGFRGSGSDLTEMKRSQAEVTRLAEFDSLTGLANRLQMQRALEQAVVDARGGAGECALFLLDLDRFKNVNDTMGHPAGDALLREVSRRLKHVVGERGMVGRLGGDEFKVVLPGRADRPKLAVLADAIIAALSQPYIIEGTQVVIGASVGIAVCPDDGSTADALVRNADLALYAAKDAGRGVHRFYSSDMHAEAEDRRRLEEDLRTALADNALHLVYQPLVSSQSGQVVGFETLLRWNHPERGPVSPTIFVPIAEEAGLIGILGEWVLRTACAAAAQWPSTTRIAVNVSPIQFSSPALPGIVMNALASSGLAPQRLELEITESCFINEGEKTDRMFAQLKSLGVRLALDDFGTGYSSLGYLKKAPFDKIKIDQSFVRGAAMAGNRNAAIITSIVSLANALGMDTTAEGVETHDELELLRSLGVSQIQGFIYGKGSSREEINMRFAEMGTTAQPSGFKSSRPPRQSMLRSVAIHHQGQRYVGRVRNISAGGAMIEGLWNVPPETNFSIEIAEGMTVSAVTRWSVDDRMGVQFAQAIDVRQVQAGAPVRLAG</sequence>
<dbReference type="Pfam" id="PF08448">
    <property type="entry name" value="PAS_4"/>
    <property type="match status" value="1"/>
</dbReference>
<dbReference type="SMART" id="SM00052">
    <property type="entry name" value="EAL"/>
    <property type="match status" value="1"/>
</dbReference>
<dbReference type="PANTHER" id="PTHR44757">
    <property type="entry name" value="DIGUANYLATE CYCLASE DGCP"/>
    <property type="match status" value="1"/>
</dbReference>
<keyword evidence="6" id="KW-1185">Reference proteome</keyword>
<dbReference type="InterPro" id="IPR001633">
    <property type="entry name" value="EAL_dom"/>
</dbReference>
<dbReference type="Gene3D" id="3.30.70.270">
    <property type="match status" value="1"/>
</dbReference>
<dbReference type="PROSITE" id="PS50883">
    <property type="entry name" value="EAL"/>
    <property type="match status" value="1"/>
</dbReference>
<feature type="transmembrane region" description="Helical" evidence="1">
    <location>
        <begin position="184"/>
        <end position="203"/>
    </location>
</feature>
<dbReference type="SUPFAM" id="SSF55785">
    <property type="entry name" value="PYP-like sensor domain (PAS domain)"/>
    <property type="match status" value="1"/>
</dbReference>
<keyword evidence="1" id="KW-1133">Transmembrane helix</keyword>
<dbReference type="InterPro" id="IPR000700">
    <property type="entry name" value="PAS-assoc_C"/>
</dbReference>
<dbReference type="InterPro" id="IPR043128">
    <property type="entry name" value="Rev_trsase/Diguanyl_cyclase"/>
</dbReference>
<protein>
    <submittedName>
        <fullName evidence="5">EAL domain-containing protein</fullName>
    </submittedName>
</protein>
<accession>A0A4Q1KGE8</accession>
<dbReference type="RefSeq" id="WP_129405135.1">
    <property type="nucleotide sequence ID" value="NZ_SBKP01000019.1"/>
</dbReference>
<dbReference type="GO" id="GO:0035438">
    <property type="term" value="F:cyclic-di-GMP binding"/>
    <property type="evidence" value="ECO:0007669"/>
    <property type="project" value="InterPro"/>
</dbReference>
<proteinExistence type="predicted"/>
<evidence type="ECO:0000259" key="4">
    <source>
        <dbReference type="PROSITE" id="PS50887"/>
    </source>
</evidence>
<evidence type="ECO:0000313" key="5">
    <source>
        <dbReference type="EMBL" id="RXR25580.1"/>
    </source>
</evidence>
<reference evidence="6" key="1">
    <citation type="submission" date="2019-01" db="EMBL/GenBank/DDBJ databases">
        <title>Cytophagaceae bacterium strain CAR-16.</title>
        <authorList>
            <person name="Chen W.-M."/>
        </authorList>
    </citation>
    <scope>NUCLEOTIDE SEQUENCE [LARGE SCALE GENOMIC DNA]</scope>
    <source>
        <strain evidence="6">CHR27</strain>
    </source>
</reference>
<feature type="transmembrane region" description="Helical" evidence="1">
    <location>
        <begin position="75"/>
        <end position="95"/>
    </location>
</feature>
<feature type="domain" description="EAL" evidence="3">
    <location>
        <begin position="522"/>
        <end position="773"/>
    </location>
</feature>
<dbReference type="SUPFAM" id="SSF55073">
    <property type="entry name" value="Nucleotide cyclase"/>
    <property type="match status" value="1"/>
</dbReference>
<dbReference type="Pfam" id="PF00563">
    <property type="entry name" value="EAL"/>
    <property type="match status" value="1"/>
</dbReference>
<dbReference type="Gene3D" id="2.40.10.220">
    <property type="entry name" value="predicted glycosyltransferase like domains"/>
    <property type="match status" value="1"/>
</dbReference>
<dbReference type="PROSITE" id="PS50113">
    <property type="entry name" value="PAC"/>
    <property type="match status" value="1"/>
</dbReference>
<dbReference type="SMART" id="SM00267">
    <property type="entry name" value="GGDEF"/>
    <property type="match status" value="1"/>
</dbReference>
<gene>
    <name evidence="5" type="ORF">EQG66_13795</name>
</gene>